<dbReference type="EMBL" id="JANPWB010000003">
    <property type="protein sequence ID" value="KAJ1200139.1"/>
    <property type="molecule type" value="Genomic_DNA"/>
</dbReference>
<protein>
    <submittedName>
        <fullName evidence="1">Uncharacterized protein</fullName>
    </submittedName>
</protein>
<proteinExistence type="predicted"/>
<evidence type="ECO:0000313" key="2">
    <source>
        <dbReference type="Proteomes" id="UP001066276"/>
    </source>
</evidence>
<accession>A0AAV7VJB7</accession>
<dbReference type="Proteomes" id="UP001066276">
    <property type="component" value="Chromosome 2_1"/>
</dbReference>
<gene>
    <name evidence="1" type="ORF">NDU88_003966</name>
</gene>
<comment type="caution">
    <text evidence="1">The sequence shown here is derived from an EMBL/GenBank/DDBJ whole genome shotgun (WGS) entry which is preliminary data.</text>
</comment>
<sequence>MRGVTFRCCRKKNKPKKQAECSVPLLERTPKQVHFTGFFSLTVLRVAWRLHLSSRRTRCLWKAARLVTAEQTPAARECFL</sequence>
<reference evidence="1" key="1">
    <citation type="journal article" date="2022" name="bioRxiv">
        <title>Sequencing and chromosome-scale assembly of the giantPleurodeles waltlgenome.</title>
        <authorList>
            <person name="Brown T."/>
            <person name="Elewa A."/>
            <person name="Iarovenko S."/>
            <person name="Subramanian E."/>
            <person name="Araus A.J."/>
            <person name="Petzold A."/>
            <person name="Susuki M."/>
            <person name="Suzuki K.-i.T."/>
            <person name="Hayashi T."/>
            <person name="Toyoda A."/>
            <person name="Oliveira C."/>
            <person name="Osipova E."/>
            <person name="Leigh N.D."/>
            <person name="Simon A."/>
            <person name="Yun M.H."/>
        </authorList>
    </citation>
    <scope>NUCLEOTIDE SEQUENCE</scope>
    <source>
        <strain evidence="1">20211129_DDA</strain>
        <tissue evidence="1">Liver</tissue>
    </source>
</reference>
<keyword evidence="2" id="KW-1185">Reference proteome</keyword>
<organism evidence="1 2">
    <name type="scientific">Pleurodeles waltl</name>
    <name type="common">Iberian ribbed newt</name>
    <dbReference type="NCBI Taxonomy" id="8319"/>
    <lineage>
        <taxon>Eukaryota</taxon>
        <taxon>Metazoa</taxon>
        <taxon>Chordata</taxon>
        <taxon>Craniata</taxon>
        <taxon>Vertebrata</taxon>
        <taxon>Euteleostomi</taxon>
        <taxon>Amphibia</taxon>
        <taxon>Batrachia</taxon>
        <taxon>Caudata</taxon>
        <taxon>Salamandroidea</taxon>
        <taxon>Salamandridae</taxon>
        <taxon>Pleurodelinae</taxon>
        <taxon>Pleurodeles</taxon>
    </lineage>
</organism>
<dbReference type="AlphaFoldDB" id="A0AAV7VJB7"/>
<evidence type="ECO:0000313" key="1">
    <source>
        <dbReference type="EMBL" id="KAJ1200139.1"/>
    </source>
</evidence>
<name>A0AAV7VJB7_PLEWA</name>